<dbReference type="Pfam" id="PF02772">
    <property type="entry name" value="S-AdoMet_synt_M"/>
    <property type="match status" value="1"/>
</dbReference>
<dbReference type="CDD" id="cd18079">
    <property type="entry name" value="S-AdoMet_synt"/>
    <property type="match status" value="1"/>
</dbReference>
<comment type="cofactor">
    <cofactor evidence="11">
        <name>K(+)</name>
        <dbReference type="ChEBI" id="CHEBI:29103"/>
    </cofactor>
    <text evidence="11">Binds 1 potassium ion per subunit.</text>
</comment>
<keyword evidence="3 11" id="KW-0963">Cytoplasm</keyword>
<feature type="binding site" description="in other chain" evidence="11">
    <location>
        <position position="59"/>
    </location>
    <ligand>
        <name>L-methionine</name>
        <dbReference type="ChEBI" id="CHEBI:57844"/>
        <note>ligand shared between two neighboring subunits</note>
    </ligand>
</feature>
<feature type="binding site" evidence="11">
    <location>
        <position position="20"/>
    </location>
    <ligand>
        <name>Mg(2+)</name>
        <dbReference type="ChEBI" id="CHEBI:18420"/>
    </ligand>
</feature>
<keyword evidence="9 11" id="KW-0460">Magnesium</keyword>
<keyword evidence="4 11" id="KW-0554">One-carbon metabolism</keyword>
<dbReference type="InterPro" id="IPR022629">
    <property type="entry name" value="S-AdoMet_synt_central"/>
</dbReference>
<dbReference type="GO" id="GO:0006556">
    <property type="term" value="P:S-adenosylmethionine biosynthetic process"/>
    <property type="evidence" value="ECO:0007669"/>
    <property type="project" value="UniProtKB-UniRule"/>
</dbReference>
<dbReference type="NCBIfam" id="TIGR01034">
    <property type="entry name" value="metK"/>
    <property type="match status" value="1"/>
</dbReference>
<evidence type="ECO:0000313" key="20">
    <source>
        <dbReference type="Proteomes" id="UP000470876"/>
    </source>
</evidence>
<evidence type="ECO:0000256" key="11">
    <source>
        <dbReference type="HAMAP-Rule" id="MF_00086"/>
    </source>
</evidence>
<feature type="binding site" evidence="11">
    <location>
        <position position="280"/>
    </location>
    <ligand>
        <name>ATP</name>
        <dbReference type="ChEBI" id="CHEBI:30616"/>
        <note>ligand shared between two neighboring subunits</note>
    </ligand>
</feature>
<feature type="binding site" evidence="11">
    <location>
        <position position="257"/>
    </location>
    <ligand>
        <name>L-methionine</name>
        <dbReference type="ChEBI" id="CHEBI:57844"/>
        <note>ligand shared between two neighboring subunits</note>
    </ligand>
</feature>
<dbReference type="UniPathway" id="UPA00315">
    <property type="reaction ID" value="UER00080"/>
</dbReference>
<feature type="binding site" description="in other chain" evidence="11">
    <location>
        <begin position="263"/>
        <end position="264"/>
    </location>
    <ligand>
        <name>ATP</name>
        <dbReference type="ChEBI" id="CHEBI:30616"/>
        <note>ligand shared between two neighboring subunits</note>
    </ligand>
</feature>
<proteinExistence type="inferred from homology"/>
<dbReference type="GO" id="GO:0005737">
    <property type="term" value="C:cytoplasm"/>
    <property type="evidence" value="ECO:0007669"/>
    <property type="project" value="UniProtKB-SubCell"/>
</dbReference>
<feature type="domain" description="S-adenosylmethionine synthetase N-terminal" evidence="14">
    <location>
        <begin position="7"/>
        <end position="104"/>
    </location>
</feature>
<evidence type="ECO:0000256" key="8">
    <source>
        <dbReference type="ARBA" id="ARBA00022840"/>
    </source>
</evidence>
<feature type="binding site" evidence="11">
    <location>
        <position position="284"/>
    </location>
    <ligand>
        <name>ATP</name>
        <dbReference type="ChEBI" id="CHEBI:30616"/>
        <note>ligand shared between two neighboring subunits</note>
    </ligand>
</feature>
<name>A0A6P1CY76_9NOCA</name>
<dbReference type="PROSITE" id="PS00376">
    <property type="entry name" value="ADOMET_SYNTHASE_1"/>
    <property type="match status" value="1"/>
</dbReference>
<reference evidence="19 20" key="1">
    <citation type="submission" date="2020-01" db="EMBL/GenBank/DDBJ databases">
        <title>Genetics and antimicrobial susceptibilities of Nocardia species isolated from the soil; a comparison with species isolated from humans.</title>
        <authorList>
            <person name="Carrasco G."/>
            <person name="Monzon S."/>
            <person name="Sansegundo M."/>
            <person name="Garcia E."/>
            <person name="Garrido N."/>
            <person name="Medina M.J."/>
            <person name="Villalon P."/>
            <person name="Ramirez-Arocha A.C."/>
            <person name="Jimenez P."/>
            <person name="Cuesta I."/>
            <person name="Valdezate S."/>
        </authorList>
    </citation>
    <scope>NUCLEOTIDE SEQUENCE [LARGE SCALE GENOMIC DNA]</scope>
    <source>
        <strain evidence="17 19">CNM20110639</strain>
        <strain evidence="18 20">CNM20110649</strain>
    </source>
</reference>
<feature type="domain" description="S-adenosylmethionine synthetase central" evidence="15">
    <location>
        <begin position="127"/>
        <end position="249"/>
    </location>
</feature>
<comment type="caution">
    <text evidence="17">The sequence shown here is derived from an EMBL/GenBank/DDBJ whole genome shotgun (WGS) entry which is preliminary data.</text>
</comment>
<organism evidence="17 19">
    <name type="scientific">Nocardia cyriacigeorgica</name>
    <dbReference type="NCBI Taxonomy" id="135487"/>
    <lineage>
        <taxon>Bacteria</taxon>
        <taxon>Bacillati</taxon>
        <taxon>Actinomycetota</taxon>
        <taxon>Actinomycetes</taxon>
        <taxon>Mycobacteriales</taxon>
        <taxon>Nocardiaceae</taxon>
        <taxon>Nocardia</taxon>
    </lineage>
</organism>
<dbReference type="Gene3D" id="3.30.300.10">
    <property type="match status" value="3"/>
</dbReference>
<comment type="subunit">
    <text evidence="11">Homotetramer; dimer of dimers.</text>
</comment>
<dbReference type="GO" id="GO:0005524">
    <property type="term" value="F:ATP binding"/>
    <property type="evidence" value="ECO:0007669"/>
    <property type="project" value="UniProtKB-UniRule"/>
</dbReference>
<evidence type="ECO:0000256" key="7">
    <source>
        <dbReference type="ARBA" id="ARBA00022741"/>
    </source>
</evidence>
<dbReference type="InterPro" id="IPR022630">
    <property type="entry name" value="S-AdoMet_synt_C"/>
</dbReference>
<dbReference type="SUPFAM" id="SSF55973">
    <property type="entry name" value="S-adenosylmethionine synthetase"/>
    <property type="match status" value="3"/>
</dbReference>
<evidence type="ECO:0000256" key="2">
    <source>
        <dbReference type="ARBA" id="ARBA00009685"/>
    </source>
</evidence>
<feature type="domain" description="S-adenosylmethionine synthetase C-terminal" evidence="16">
    <location>
        <begin position="251"/>
        <end position="389"/>
    </location>
</feature>
<feature type="binding site" evidence="11">
    <location>
        <position position="257"/>
    </location>
    <ligand>
        <name>ATP</name>
        <dbReference type="ChEBI" id="CHEBI:30616"/>
        <note>ligand shared between two neighboring subunits</note>
    </ligand>
</feature>
<dbReference type="PANTHER" id="PTHR11964">
    <property type="entry name" value="S-ADENOSYLMETHIONINE SYNTHETASE"/>
    <property type="match status" value="1"/>
</dbReference>
<dbReference type="InterPro" id="IPR002133">
    <property type="entry name" value="S-AdoMet_synthetase"/>
</dbReference>
<evidence type="ECO:0000256" key="10">
    <source>
        <dbReference type="ARBA" id="ARBA00022958"/>
    </source>
</evidence>
<feature type="binding site" description="in other chain" evidence="11">
    <location>
        <position position="288"/>
    </location>
    <ligand>
        <name>L-methionine</name>
        <dbReference type="ChEBI" id="CHEBI:57844"/>
        <note>ligand shared between two neighboring subunits</note>
    </ligand>
</feature>
<dbReference type="InterPro" id="IPR022631">
    <property type="entry name" value="ADOMET_SYNTHASE_CS"/>
</dbReference>
<dbReference type="PIRSF" id="PIRSF000497">
    <property type="entry name" value="MAT"/>
    <property type="match status" value="1"/>
</dbReference>
<evidence type="ECO:0000256" key="12">
    <source>
        <dbReference type="RuleBase" id="RU000542"/>
    </source>
</evidence>
<accession>A0A6P1CY76</accession>
<comment type="pathway">
    <text evidence="1 11">Amino-acid biosynthesis; S-adenosyl-L-methionine biosynthesis; S-adenosyl-L-methionine from L-methionine: step 1/1.</text>
</comment>
<keyword evidence="6 11" id="KW-0479">Metal-binding</keyword>
<dbReference type="GO" id="GO:0000287">
    <property type="term" value="F:magnesium ion binding"/>
    <property type="evidence" value="ECO:0007669"/>
    <property type="project" value="UniProtKB-UniRule"/>
</dbReference>
<evidence type="ECO:0000256" key="5">
    <source>
        <dbReference type="ARBA" id="ARBA00022679"/>
    </source>
</evidence>
<evidence type="ECO:0000313" key="19">
    <source>
        <dbReference type="Proteomes" id="UP000468928"/>
    </source>
</evidence>
<comment type="similarity">
    <text evidence="2 11 13">Belongs to the AdoMet synthase family.</text>
</comment>
<comment type="cofactor">
    <cofactor evidence="11">
        <name>Mg(2+)</name>
        <dbReference type="ChEBI" id="CHEBI:18420"/>
    </cofactor>
    <text evidence="11">Binds 2 divalent ions per subunit.</text>
</comment>
<keyword evidence="5 11" id="KW-0808">Transferase</keyword>
<dbReference type="Pfam" id="PF00438">
    <property type="entry name" value="S-AdoMet_synt_N"/>
    <property type="match status" value="1"/>
</dbReference>
<evidence type="ECO:0000256" key="4">
    <source>
        <dbReference type="ARBA" id="ARBA00022563"/>
    </source>
</evidence>
<dbReference type="Proteomes" id="UP000468928">
    <property type="component" value="Unassembled WGS sequence"/>
</dbReference>
<evidence type="ECO:0000256" key="3">
    <source>
        <dbReference type="ARBA" id="ARBA00022490"/>
    </source>
</evidence>
<gene>
    <name evidence="11" type="primary">metK</name>
    <name evidence="17" type="ORF">GV789_01115</name>
    <name evidence="18" type="ORF">GV794_07685</name>
</gene>
<keyword evidence="8 11" id="KW-0067">ATP-binding</keyword>
<dbReference type="HAMAP" id="MF_00086">
    <property type="entry name" value="S_AdoMet_synth1"/>
    <property type="match status" value="1"/>
</dbReference>
<dbReference type="RefSeq" id="WP_163825085.1">
    <property type="nucleotide sequence ID" value="NZ_JAAGUX010000009.1"/>
</dbReference>
<feature type="binding site" description="in other chain" evidence="11">
    <location>
        <begin position="177"/>
        <end position="179"/>
    </location>
    <ligand>
        <name>ATP</name>
        <dbReference type="ChEBI" id="CHEBI:30616"/>
        <note>ligand shared between two neighboring subunits</note>
    </ligand>
</feature>
<dbReference type="AlphaFoldDB" id="A0A6P1CY76"/>
<dbReference type="PROSITE" id="PS00377">
    <property type="entry name" value="ADOMET_SYNTHASE_2"/>
    <property type="match status" value="1"/>
</dbReference>
<keyword evidence="7 11" id="KW-0547">Nucleotide-binding</keyword>
<dbReference type="EMBL" id="JAAGUX010000009">
    <property type="protein sequence ID" value="NEW55534.1"/>
    <property type="molecule type" value="Genomic_DNA"/>
</dbReference>
<evidence type="ECO:0000256" key="13">
    <source>
        <dbReference type="RuleBase" id="RU004462"/>
    </source>
</evidence>
<comment type="function">
    <text evidence="11">Catalyzes the formation of S-adenosylmethionine (AdoMet) from methionine and ATP. The overall synthetic reaction is composed of two sequential steps, AdoMet formation and the subsequent tripolyphosphate hydrolysis which occurs prior to release of AdoMet from the enzyme.</text>
</comment>
<feature type="region of interest" description="Flexible loop" evidence="11">
    <location>
        <begin position="102"/>
        <end position="112"/>
    </location>
</feature>
<dbReference type="InterPro" id="IPR022628">
    <property type="entry name" value="S-AdoMet_synt_N"/>
</dbReference>
<evidence type="ECO:0000256" key="9">
    <source>
        <dbReference type="ARBA" id="ARBA00022842"/>
    </source>
</evidence>
<protein>
    <recommendedName>
        <fullName evidence="11">S-adenosylmethionine synthase</fullName>
        <shortName evidence="11">AdoMet synthase</shortName>
        <ecNumber evidence="11">2.5.1.6</ecNumber>
    </recommendedName>
    <alternativeName>
        <fullName evidence="11">MAT</fullName>
    </alternativeName>
    <alternativeName>
        <fullName evidence="11">Methionine adenosyltransferase</fullName>
    </alternativeName>
</protein>
<evidence type="ECO:0000256" key="1">
    <source>
        <dbReference type="ARBA" id="ARBA00005224"/>
    </source>
</evidence>
<evidence type="ECO:0000259" key="16">
    <source>
        <dbReference type="Pfam" id="PF02773"/>
    </source>
</evidence>
<feature type="binding site" description="in other chain" evidence="11">
    <location>
        <position position="102"/>
    </location>
    <ligand>
        <name>L-methionine</name>
        <dbReference type="ChEBI" id="CHEBI:57844"/>
        <note>ligand shared between two neighboring subunits</note>
    </ligand>
</feature>
<comment type="catalytic activity">
    <reaction evidence="11">
        <text>L-methionine + ATP + H2O = S-adenosyl-L-methionine + phosphate + diphosphate</text>
        <dbReference type="Rhea" id="RHEA:21080"/>
        <dbReference type="ChEBI" id="CHEBI:15377"/>
        <dbReference type="ChEBI" id="CHEBI:30616"/>
        <dbReference type="ChEBI" id="CHEBI:33019"/>
        <dbReference type="ChEBI" id="CHEBI:43474"/>
        <dbReference type="ChEBI" id="CHEBI:57844"/>
        <dbReference type="ChEBI" id="CHEBI:59789"/>
        <dbReference type="EC" id="2.5.1.6"/>
    </reaction>
</comment>
<evidence type="ECO:0000259" key="15">
    <source>
        <dbReference type="Pfam" id="PF02772"/>
    </source>
</evidence>
<dbReference type="Proteomes" id="UP000470876">
    <property type="component" value="Unassembled WGS sequence"/>
</dbReference>
<feature type="binding site" evidence="11">
    <location>
        <position position="46"/>
    </location>
    <ligand>
        <name>K(+)</name>
        <dbReference type="ChEBI" id="CHEBI:29103"/>
    </ligand>
</feature>
<dbReference type="EMBL" id="JAAGUZ010000002">
    <property type="protein sequence ID" value="NEW43066.1"/>
    <property type="molecule type" value="Genomic_DNA"/>
</dbReference>
<feature type="binding site" description="in other chain" evidence="11">
    <location>
        <position position="18"/>
    </location>
    <ligand>
        <name>ATP</name>
        <dbReference type="ChEBI" id="CHEBI:30616"/>
        <note>ligand shared between two neighboring subunits</note>
    </ligand>
</feature>
<evidence type="ECO:0000313" key="18">
    <source>
        <dbReference type="EMBL" id="NEW55534.1"/>
    </source>
</evidence>
<comment type="subcellular location">
    <subcellularLocation>
        <location evidence="11 12">Cytoplasm</location>
    </subcellularLocation>
</comment>
<evidence type="ECO:0000259" key="14">
    <source>
        <dbReference type="Pfam" id="PF00438"/>
    </source>
</evidence>
<dbReference type="InterPro" id="IPR022636">
    <property type="entry name" value="S-AdoMet_synthetase_sfam"/>
</dbReference>
<evidence type="ECO:0000313" key="17">
    <source>
        <dbReference type="EMBL" id="NEW43066.1"/>
    </source>
</evidence>
<feature type="binding site" description="in other chain" evidence="11">
    <location>
        <begin position="248"/>
        <end position="249"/>
    </location>
    <ligand>
        <name>ATP</name>
        <dbReference type="ChEBI" id="CHEBI:30616"/>
        <note>ligand shared between two neighboring subunits</note>
    </ligand>
</feature>
<dbReference type="Pfam" id="PF02773">
    <property type="entry name" value="S-AdoMet_synt_C"/>
    <property type="match status" value="1"/>
</dbReference>
<keyword evidence="10 11" id="KW-0630">Potassium</keyword>
<dbReference type="FunFam" id="3.30.300.10:FF:000006">
    <property type="entry name" value="S-adenosylmethionine synthase"/>
    <property type="match status" value="1"/>
</dbReference>
<dbReference type="GO" id="GO:0006730">
    <property type="term" value="P:one-carbon metabolic process"/>
    <property type="evidence" value="ECO:0007669"/>
    <property type="project" value="UniProtKB-KW"/>
</dbReference>
<dbReference type="EC" id="2.5.1.6" evidence="11"/>
<keyword evidence="20" id="KW-1185">Reference proteome</keyword>
<sequence length="403" mass="42998">MRTTGSRLFTSESVTEGHPDKICDAISDSILDALLAEDPRSRVAVETLVTTGQVHVAGEVTTEAYADIPRIVREKVLEIGYDSSAKGFDGNSCGVNIAIGAQSPDIAQGVDTSHEARVGGSDDEIEQQGAGDQGLMFGYATTDTPELMPLPIALAHRLSRRLTEVRKTGVLPYLRPDGKTQVTIEYEGDRPVRLDTVVISTQHAADIDLDNLLAPDIREKVVESVLTDLSLPSLDVADVRLLVNPTGKFVLGGPMGDAGLTGRKIIVDTYGGMARHGGGAFSGKDPSKVDRSAAYAMRWVAKNVVAAGLSDRVEVQVAYAIGKAAPVGLFVETFGTEKVDPARIASAITEVFDLRPGAIIRDLDLLRPIYAPTAAYGHFGRTDVDLPWEHTDRADKLRAAAGL</sequence>
<evidence type="ECO:0000256" key="6">
    <source>
        <dbReference type="ARBA" id="ARBA00022723"/>
    </source>
</evidence>
<dbReference type="GO" id="GO:0004478">
    <property type="term" value="F:methionine adenosyltransferase activity"/>
    <property type="evidence" value="ECO:0007669"/>
    <property type="project" value="UniProtKB-UniRule"/>
</dbReference>